<dbReference type="Proteomes" id="UP000596248">
    <property type="component" value="Chromosome"/>
</dbReference>
<feature type="domain" description="DinB-like" evidence="1">
    <location>
        <begin position="31"/>
        <end position="163"/>
    </location>
</feature>
<dbReference type="EMBL" id="CP069127">
    <property type="protein sequence ID" value="QRG65689.1"/>
    <property type="molecule type" value="Genomic_DNA"/>
</dbReference>
<evidence type="ECO:0000313" key="2">
    <source>
        <dbReference type="EMBL" id="QRG65689.1"/>
    </source>
</evidence>
<dbReference type="Gene3D" id="1.20.120.450">
    <property type="entry name" value="dinb family like domain"/>
    <property type="match status" value="1"/>
</dbReference>
<protein>
    <submittedName>
        <fullName evidence="2">DinB family protein</fullName>
    </submittedName>
</protein>
<organism evidence="2 3">
    <name type="scientific">Brevibacillus choshinensis</name>
    <dbReference type="NCBI Taxonomy" id="54911"/>
    <lineage>
        <taxon>Bacteria</taxon>
        <taxon>Bacillati</taxon>
        <taxon>Bacillota</taxon>
        <taxon>Bacilli</taxon>
        <taxon>Bacillales</taxon>
        <taxon>Paenibacillaceae</taxon>
        <taxon>Brevibacillus</taxon>
    </lineage>
</organism>
<dbReference type="InterPro" id="IPR034660">
    <property type="entry name" value="DinB/YfiT-like"/>
</dbReference>
<dbReference type="SUPFAM" id="SSF109854">
    <property type="entry name" value="DinB/YfiT-like putative metalloenzymes"/>
    <property type="match status" value="1"/>
</dbReference>
<dbReference type="Pfam" id="PF12867">
    <property type="entry name" value="DinB_2"/>
    <property type="match status" value="1"/>
</dbReference>
<gene>
    <name evidence="2" type="ORF">JNE38_19050</name>
</gene>
<proteinExistence type="predicted"/>
<reference evidence="2 3" key="1">
    <citation type="submission" date="2021-01" db="EMBL/GenBank/DDBJ databases">
        <title>Identification of strong promoters based on the transcriptome of Brevibacillus choshinensis.</title>
        <authorList>
            <person name="Yao D."/>
            <person name="Zhang K."/>
            <person name="Wu J."/>
        </authorList>
    </citation>
    <scope>NUCLEOTIDE SEQUENCE [LARGE SCALE GENOMIC DNA]</scope>
    <source>
        <strain evidence="2 3">HPD31-SP3</strain>
    </source>
</reference>
<sequence length="171" mass="19463">MMNRPTSDEYAAYYGKYIALVPDGSLPEWLSRQLEETAMMLSGLTNEQEIFRYAPGKWSVKEVLGHLIDTERIMSYRLLRIARGDETPLAGYEDEAYVLQGSFDSRPMSALLEEFRAVRGSTLALINGVPEEAWTRRGLANNSELSARALAYIIAGHELHHRKLLSERYHL</sequence>
<evidence type="ECO:0000259" key="1">
    <source>
        <dbReference type="Pfam" id="PF12867"/>
    </source>
</evidence>
<dbReference type="InterPro" id="IPR024775">
    <property type="entry name" value="DinB-like"/>
</dbReference>
<evidence type="ECO:0000313" key="3">
    <source>
        <dbReference type="Proteomes" id="UP000596248"/>
    </source>
</evidence>
<name>A0ABX7FHK9_BRECH</name>
<keyword evidence="3" id="KW-1185">Reference proteome</keyword>
<accession>A0ABX7FHK9</accession>
<dbReference type="RefSeq" id="WP_203255195.1">
    <property type="nucleotide sequence ID" value="NZ_CP069127.1"/>
</dbReference>